<evidence type="ECO:0000259" key="1">
    <source>
        <dbReference type="PROSITE" id="PS50181"/>
    </source>
</evidence>
<dbReference type="InterPro" id="IPR013187">
    <property type="entry name" value="F-box-assoc_dom_typ3"/>
</dbReference>
<dbReference type="InterPro" id="IPR017451">
    <property type="entry name" value="F-box-assoc_interact_dom"/>
</dbReference>
<name>A0AAD4XV02_9MAGN</name>
<gene>
    <name evidence="2" type="ORF">MKW98_013847</name>
</gene>
<dbReference type="Pfam" id="PF08268">
    <property type="entry name" value="FBA_3"/>
    <property type="match status" value="1"/>
</dbReference>
<dbReference type="PANTHER" id="PTHR31111:SF136">
    <property type="entry name" value="F-BOX ASSOCIATED DOMAIN-CONTAINING PROTEIN"/>
    <property type="match status" value="1"/>
</dbReference>
<dbReference type="Pfam" id="PF00646">
    <property type="entry name" value="F-box"/>
    <property type="match status" value="1"/>
</dbReference>
<accession>A0AAD4XV02</accession>
<dbReference type="Proteomes" id="UP001202328">
    <property type="component" value="Unassembled WGS sequence"/>
</dbReference>
<dbReference type="Gene3D" id="1.20.1280.50">
    <property type="match status" value="1"/>
</dbReference>
<dbReference type="CDD" id="cd22157">
    <property type="entry name" value="F-box_AtFBW1-like"/>
    <property type="match status" value="1"/>
</dbReference>
<feature type="domain" description="F-box" evidence="1">
    <location>
        <begin position="54"/>
        <end position="90"/>
    </location>
</feature>
<reference evidence="2" key="1">
    <citation type="submission" date="2022-04" db="EMBL/GenBank/DDBJ databases">
        <title>A functionally conserved STORR gene fusion in Papaver species that diverged 16.8 million years ago.</title>
        <authorList>
            <person name="Catania T."/>
        </authorList>
    </citation>
    <scope>NUCLEOTIDE SEQUENCE</scope>
    <source>
        <strain evidence="2">S-188037</strain>
    </source>
</reference>
<organism evidence="2 3">
    <name type="scientific">Papaver atlanticum</name>
    <dbReference type="NCBI Taxonomy" id="357466"/>
    <lineage>
        <taxon>Eukaryota</taxon>
        <taxon>Viridiplantae</taxon>
        <taxon>Streptophyta</taxon>
        <taxon>Embryophyta</taxon>
        <taxon>Tracheophyta</taxon>
        <taxon>Spermatophyta</taxon>
        <taxon>Magnoliopsida</taxon>
        <taxon>Ranunculales</taxon>
        <taxon>Papaveraceae</taxon>
        <taxon>Papaveroideae</taxon>
        <taxon>Papaver</taxon>
    </lineage>
</organism>
<dbReference type="PANTHER" id="PTHR31111">
    <property type="entry name" value="BNAA05G37150D PROTEIN-RELATED"/>
    <property type="match status" value="1"/>
</dbReference>
<dbReference type="PROSITE" id="PS50181">
    <property type="entry name" value="FBOX"/>
    <property type="match status" value="1"/>
</dbReference>
<comment type="caution">
    <text evidence="2">The sequence shown here is derived from an EMBL/GenBank/DDBJ whole genome shotgun (WGS) entry which is preliminary data.</text>
</comment>
<protein>
    <recommendedName>
        <fullName evidence="1">F-box domain-containing protein</fullName>
    </recommendedName>
</protein>
<dbReference type="EMBL" id="JAJJMB010002379">
    <property type="protein sequence ID" value="KAI3951789.1"/>
    <property type="molecule type" value="Genomic_DNA"/>
</dbReference>
<sequence length="469" mass="53643">MVFSSPLGLGLRQLAYRRYRQRRRRNTRLQAACNANPVVSNTISGVDGDSVDLVMMEILSRLPVKSLLRFKCVCKHWRYLIEQDPYFIDLHLTRSIARPNLFMVVPTETQKPHRGGTSCKDAFLAANLISEGSDSSTAAVHTVIEIDSPCYSKILGPVNGLIGFFDCKIDYGVRICNVSTLEITPWIKSTLLSDLQKDGFPANPICKLGFDPATKEHKFICAWDICPMGNLPSYQVFEVLTVGDTTWRRNYKLPPFKLSHFEDPSSYTNGSIYYKTSVLYSKVHDDEEKPEFIVAFDFGNEMFRALRVPKFILYRPWDTSLRRTCLSEVDGRLALFTRVSGYTVKLGLLDDRSKEQKGTGDENWTEVTIELPYFWGEERRLYFTSVLGTDQIILISYRGARSDDKTYEDEISVHSCNWKKTSTFRKIKITGIPSSILYCFPFTIFTTFCESLLPVQKRISSTSQSFRID</sequence>
<dbReference type="InterPro" id="IPR001810">
    <property type="entry name" value="F-box_dom"/>
</dbReference>
<dbReference type="SUPFAM" id="SSF81383">
    <property type="entry name" value="F-box domain"/>
    <property type="match status" value="1"/>
</dbReference>
<dbReference type="NCBIfam" id="TIGR01640">
    <property type="entry name" value="F_box_assoc_1"/>
    <property type="match status" value="1"/>
</dbReference>
<dbReference type="InterPro" id="IPR036047">
    <property type="entry name" value="F-box-like_dom_sf"/>
</dbReference>
<dbReference type="AlphaFoldDB" id="A0AAD4XV02"/>
<dbReference type="SMART" id="SM00256">
    <property type="entry name" value="FBOX"/>
    <property type="match status" value="1"/>
</dbReference>
<evidence type="ECO:0000313" key="3">
    <source>
        <dbReference type="Proteomes" id="UP001202328"/>
    </source>
</evidence>
<evidence type="ECO:0000313" key="2">
    <source>
        <dbReference type="EMBL" id="KAI3951789.1"/>
    </source>
</evidence>
<proteinExistence type="predicted"/>
<keyword evidence="3" id="KW-1185">Reference proteome</keyword>